<evidence type="ECO:0000256" key="1">
    <source>
        <dbReference type="ARBA" id="ARBA00006349"/>
    </source>
</evidence>
<dbReference type="PANTHER" id="PTHR19424:SF0">
    <property type="entry name" value="HEAT SHOCK FACTOR BINDING PROTEIN 1"/>
    <property type="match status" value="1"/>
</dbReference>
<evidence type="ECO:0008006" key="4">
    <source>
        <dbReference type="Google" id="ProtNLM"/>
    </source>
</evidence>
<dbReference type="EMBL" id="JAESVG020000001">
    <property type="protein sequence ID" value="KAG8630981.1"/>
    <property type="molecule type" value="Genomic_DNA"/>
</dbReference>
<accession>A0A8K0LAS8</accession>
<gene>
    <name evidence="2" type="ORF">KVT40_000121</name>
</gene>
<reference evidence="2" key="1">
    <citation type="submission" date="2021-07" db="EMBL/GenBank/DDBJ databases">
        <title>Elsinoe batatas strain:CRI-CJ2 Genome sequencing and assembly.</title>
        <authorList>
            <person name="Huang L."/>
        </authorList>
    </citation>
    <scope>NUCLEOTIDE SEQUENCE</scope>
    <source>
        <strain evidence="2">CRI-CJ2</strain>
    </source>
</reference>
<comment type="similarity">
    <text evidence="1">Belongs to the HSBP1 family.</text>
</comment>
<dbReference type="GO" id="GO:0003714">
    <property type="term" value="F:transcription corepressor activity"/>
    <property type="evidence" value="ECO:0007669"/>
    <property type="project" value="InterPro"/>
</dbReference>
<dbReference type="PANTHER" id="PTHR19424">
    <property type="entry name" value="HEAT SHOCK FACTOR BINDING PROTEIN 1"/>
    <property type="match status" value="1"/>
</dbReference>
<organism evidence="2 3">
    <name type="scientific">Elsinoe batatas</name>
    <dbReference type="NCBI Taxonomy" id="2601811"/>
    <lineage>
        <taxon>Eukaryota</taxon>
        <taxon>Fungi</taxon>
        <taxon>Dikarya</taxon>
        <taxon>Ascomycota</taxon>
        <taxon>Pezizomycotina</taxon>
        <taxon>Dothideomycetes</taxon>
        <taxon>Dothideomycetidae</taxon>
        <taxon>Myriangiales</taxon>
        <taxon>Elsinoaceae</taxon>
        <taxon>Elsinoe</taxon>
    </lineage>
</organism>
<evidence type="ECO:0000313" key="3">
    <source>
        <dbReference type="Proteomes" id="UP000809789"/>
    </source>
</evidence>
<dbReference type="GO" id="GO:0005634">
    <property type="term" value="C:nucleus"/>
    <property type="evidence" value="ECO:0007669"/>
    <property type="project" value="TreeGrafter"/>
</dbReference>
<dbReference type="Proteomes" id="UP000809789">
    <property type="component" value="Unassembled WGS sequence"/>
</dbReference>
<dbReference type="AlphaFoldDB" id="A0A8K0LAS8"/>
<protein>
    <recommendedName>
        <fullName evidence="4">Heat shock factor binding protein 1</fullName>
    </recommendedName>
</protein>
<comment type="caution">
    <text evidence="2">The sequence shown here is derived from an EMBL/GenBank/DDBJ whole genome shotgun (WGS) entry which is preliminary data.</text>
</comment>
<dbReference type="GO" id="GO:0005829">
    <property type="term" value="C:cytosol"/>
    <property type="evidence" value="ECO:0007669"/>
    <property type="project" value="TreeGrafter"/>
</dbReference>
<dbReference type="GO" id="GO:0070370">
    <property type="term" value="P:cellular heat acclimation"/>
    <property type="evidence" value="ECO:0007669"/>
    <property type="project" value="TreeGrafter"/>
</dbReference>
<dbReference type="OrthoDB" id="4159489at2759"/>
<sequence length="75" mass="8109">MSSDSPNKVNEGADSAPAELTAVVEDLLNQLTNKFSTVSSEMLSKMDDMSKRLDNLEAIIQQSTNQSTNEDAKSS</sequence>
<dbReference type="Pfam" id="PF06825">
    <property type="entry name" value="HSBP1"/>
    <property type="match status" value="1"/>
</dbReference>
<dbReference type="Gene3D" id="1.20.5.430">
    <property type="match status" value="1"/>
</dbReference>
<proteinExistence type="inferred from homology"/>
<dbReference type="InterPro" id="IPR009643">
    <property type="entry name" value="HS1-bd"/>
</dbReference>
<name>A0A8K0LAS8_9PEZI</name>
<keyword evidence="3" id="KW-1185">Reference proteome</keyword>
<evidence type="ECO:0000313" key="2">
    <source>
        <dbReference type="EMBL" id="KAG8630981.1"/>
    </source>
</evidence>